<gene>
    <name evidence="9" type="ORF">PSYMO_28401</name>
</gene>
<dbReference type="SUPFAM" id="SSF52540">
    <property type="entry name" value="P-loop containing nucleoside triphosphate hydrolases"/>
    <property type="match status" value="1"/>
</dbReference>
<dbReference type="Proteomes" id="UP000003465">
    <property type="component" value="Unassembled WGS sequence"/>
</dbReference>
<evidence type="ECO:0000256" key="3">
    <source>
        <dbReference type="ARBA" id="ARBA00022737"/>
    </source>
</evidence>
<name>A0A656GGF8_PSEA0</name>
<dbReference type="PROSITE" id="PS00870">
    <property type="entry name" value="CLPAB_1"/>
    <property type="match status" value="1"/>
</dbReference>
<dbReference type="InterPro" id="IPR036628">
    <property type="entry name" value="Clp_N_dom_sf"/>
</dbReference>
<feature type="non-terminal residue" evidence="9">
    <location>
        <position position="349"/>
    </location>
</feature>
<comment type="caution">
    <text evidence="9">The sequence shown here is derived from an EMBL/GenBank/DDBJ whole genome shotgun (WGS) entry which is preliminary data.</text>
</comment>
<dbReference type="PANTHER" id="PTHR11638:SF18">
    <property type="entry name" value="HEAT SHOCK PROTEIN 104"/>
    <property type="match status" value="1"/>
</dbReference>
<sequence>MRIDRLTSKLQLALSDSQSLAVGLDHPAIEPAHLMQALLEQQGGSIKPLLLQVGFDINSLRKELSAELDRLPKIQNPTGDVNMSQDLARLLNQADRLAQQKGDQFISSELVLLAAMDENSKLGKLLLGQGVSKKALENAINNLRGEGAVNDPNVEESRQALDKCTVDLTKRAEEGKLDPVIGRDDEIRRTIQVLQRRTKNNPVLIGEPGVGKTAIAEGLAQRIINGEVPDGLRGKRLLSLDMGALIAGAKYRGEFEERLKSLLNELSKQEGQIILFIDELHTMVGAGKGEGSMDAGNMLKPALARGELHCVGATTLNEYRQYIEKDAALERRFQKVLVDEPSEEDTIAI</sequence>
<feature type="domain" description="Clp R" evidence="8">
    <location>
        <begin position="3"/>
        <end position="146"/>
    </location>
</feature>
<dbReference type="InterPro" id="IPR018368">
    <property type="entry name" value="ClpA/B_CS1"/>
</dbReference>
<evidence type="ECO:0000313" key="9">
    <source>
        <dbReference type="EMBL" id="EGH25156.1"/>
    </source>
</evidence>
<reference evidence="9 10" key="1">
    <citation type="journal article" date="2011" name="PLoS Pathog.">
        <title>Dynamic evolution of pathogenicity revealed by sequencing and comparative genomics of 19 Pseudomonas syringae isolates.</title>
        <authorList>
            <person name="Baltrus D.A."/>
            <person name="Nishimura M.T."/>
            <person name="Romanchuk A."/>
            <person name="Chang J.H."/>
            <person name="Mukhtar M.S."/>
            <person name="Cherkis K."/>
            <person name="Roach J."/>
            <person name="Grant S.R."/>
            <person name="Jones C.D."/>
            <person name="Dangl J.L."/>
        </authorList>
    </citation>
    <scope>NUCLEOTIDE SEQUENCE [LARGE SCALE GENOMIC DNA]</scope>
    <source>
        <strain evidence="9 10">301020</strain>
    </source>
</reference>
<comment type="subcellular location">
    <subcellularLocation>
        <location evidence="1">Cytoplasm</location>
    </subcellularLocation>
</comment>
<keyword evidence="5" id="KW-0067">ATP-binding</keyword>
<dbReference type="GO" id="GO:0034605">
    <property type="term" value="P:cellular response to heat"/>
    <property type="evidence" value="ECO:0007669"/>
    <property type="project" value="TreeGrafter"/>
</dbReference>
<evidence type="ECO:0000256" key="6">
    <source>
        <dbReference type="ARBA" id="ARBA00023054"/>
    </source>
</evidence>
<dbReference type="Gene3D" id="3.40.50.300">
    <property type="entry name" value="P-loop containing nucleotide triphosphate hydrolases"/>
    <property type="match status" value="1"/>
</dbReference>
<dbReference type="AlphaFoldDB" id="A0A656GGF8"/>
<evidence type="ECO:0000256" key="5">
    <source>
        <dbReference type="ARBA" id="ARBA00022840"/>
    </source>
</evidence>
<evidence type="ECO:0000256" key="4">
    <source>
        <dbReference type="ARBA" id="ARBA00022741"/>
    </source>
</evidence>
<keyword evidence="4" id="KW-0547">Nucleotide-binding</keyword>
<proteinExistence type="inferred from homology"/>
<evidence type="ECO:0000313" key="10">
    <source>
        <dbReference type="Proteomes" id="UP000003465"/>
    </source>
</evidence>
<evidence type="ECO:0000256" key="1">
    <source>
        <dbReference type="ARBA" id="ARBA00004496"/>
    </source>
</evidence>
<evidence type="ECO:0000259" key="8">
    <source>
        <dbReference type="PROSITE" id="PS51903"/>
    </source>
</evidence>
<dbReference type="InterPro" id="IPR050130">
    <property type="entry name" value="ClpA_ClpB"/>
</dbReference>
<dbReference type="InterPro" id="IPR003959">
    <property type="entry name" value="ATPase_AAA_core"/>
</dbReference>
<dbReference type="InterPro" id="IPR004176">
    <property type="entry name" value="Clp_R_N"/>
</dbReference>
<organism evidence="9 10">
    <name type="scientific">Pseudomonas amygdali pv. mori str. 301020</name>
    <dbReference type="NCBI Taxonomy" id="629261"/>
    <lineage>
        <taxon>Bacteria</taxon>
        <taxon>Pseudomonadati</taxon>
        <taxon>Pseudomonadota</taxon>
        <taxon>Gammaproteobacteria</taxon>
        <taxon>Pseudomonadales</taxon>
        <taxon>Pseudomonadaceae</taxon>
        <taxon>Pseudomonas</taxon>
        <taxon>Pseudomonas amygdali</taxon>
    </lineage>
</organism>
<dbReference type="Pfam" id="PF02861">
    <property type="entry name" value="Clp_N"/>
    <property type="match status" value="1"/>
</dbReference>
<dbReference type="GO" id="GO:0005737">
    <property type="term" value="C:cytoplasm"/>
    <property type="evidence" value="ECO:0007669"/>
    <property type="project" value="UniProtKB-SubCell"/>
</dbReference>
<evidence type="ECO:0000256" key="7">
    <source>
        <dbReference type="PROSITE-ProRule" id="PRU01251"/>
    </source>
</evidence>
<dbReference type="PROSITE" id="PS51903">
    <property type="entry name" value="CLP_R"/>
    <property type="match status" value="1"/>
</dbReference>
<dbReference type="CDD" id="cd00009">
    <property type="entry name" value="AAA"/>
    <property type="match status" value="1"/>
</dbReference>
<evidence type="ECO:0000256" key="2">
    <source>
        <dbReference type="ARBA" id="ARBA00008675"/>
    </source>
</evidence>
<accession>A0A656GGF8</accession>
<dbReference type="InterPro" id="IPR003593">
    <property type="entry name" value="AAA+_ATPase"/>
</dbReference>
<dbReference type="InterPro" id="IPR027417">
    <property type="entry name" value="P-loop_NTPase"/>
</dbReference>
<comment type="similarity">
    <text evidence="2">Belongs to the ClpA/ClpB family.</text>
</comment>
<keyword evidence="6" id="KW-0175">Coiled coil</keyword>
<keyword evidence="3 7" id="KW-0677">Repeat</keyword>
<dbReference type="SUPFAM" id="SSF81923">
    <property type="entry name" value="Double Clp-N motif"/>
    <property type="match status" value="1"/>
</dbReference>
<dbReference type="PANTHER" id="PTHR11638">
    <property type="entry name" value="ATP-DEPENDENT CLP PROTEASE"/>
    <property type="match status" value="1"/>
</dbReference>
<dbReference type="GO" id="GO:0005524">
    <property type="term" value="F:ATP binding"/>
    <property type="evidence" value="ECO:0007669"/>
    <property type="project" value="UniProtKB-KW"/>
</dbReference>
<dbReference type="Gene3D" id="1.10.1780.10">
    <property type="entry name" value="Clp, N-terminal domain"/>
    <property type="match status" value="1"/>
</dbReference>
<dbReference type="GO" id="GO:0016887">
    <property type="term" value="F:ATP hydrolysis activity"/>
    <property type="evidence" value="ECO:0007669"/>
    <property type="project" value="InterPro"/>
</dbReference>
<protein>
    <submittedName>
        <fullName evidence="9">AAA ATPase, central region</fullName>
    </submittedName>
</protein>
<dbReference type="EMBL" id="AEAG01001157">
    <property type="protein sequence ID" value="EGH25156.1"/>
    <property type="molecule type" value="Genomic_DNA"/>
</dbReference>
<dbReference type="SMART" id="SM00382">
    <property type="entry name" value="AAA"/>
    <property type="match status" value="1"/>
</dbReference>
<dbReference type="Pfam" id="PF00004">
    <property type="entry name" value="AAA"/>
    <property type="match status" value="1"/>
</dbReference>
<dbReference type="FunFam" id="3.40.50.300:FF:000010">
    <property type="entry name" value="Chaperone clpB 1, putative"/>
    <property type="match status" value="1"/>
</dbReference>
<dbReference type="FunFam" id="1.10.1780.10:FF:000003">
    <property type="entry name" value="ATP-dependent chaperone ClpB"/>
    <property type="match status" value="1"/>
</dbReference>